<evidence type="ECO:0000313" key="4">
    <source>
        <dbReference type="EMBL" id="XBH02345.1"/>
    </source>
</evidence>
<feature type="region of interest" description="Disordered" evidence="3">
    <location>
        <begin position="114"/>
        <end position="138"/>
    </location>
</feature>
<dbReference type="InterPro" id="IPR006059">
    <property type="entry name" value="SBP"/>
</dbReference>
<comment type="subcellular location">
    <subcellularLocation>
        <location evidence="1">Periplasm</location>
    </subcellularLocation>
</comment>
<dbReference type="RefSeq" id="WP_406695088.1">
    <property type="nucleotide sequence ID" value="NZ_CP155447.1"/>
</dbReference>
<dbReference type="PANTHER" id="PTHR43649:SF12">
    <property type="entry name" value="DIACETYLCHITOBIOSE BINDING PROTEIN DASA"/>
    <property type="match status" value="1"/>
</dbReference>
<evidence type="ECO:0000256" key="2">
    <source>
        <dbReference type="ARBA" id="ARBA00008520"/>
    </source>
</evidence>
<dbReference type="AlphaFoldDB" id="A0AAU7CB57"/>
<accession>A0AAU7CB57</accession>
<dbReference type="Pfam" id="PF01547">
    <property type="entry name" value="SBP_bac_1"/>
    <property type="match status" value="1"/>
</dbReference>
<dbReference type="SUPFAM" id="SSF53850">
    <property type="entry name" value="Periplasmic binding protein-like II"/>
    <property type="match status" value="1"/>
</dbReference>
<reference evidence="4" key="1">
    <citation type="submission" date="2024-05" db="EMBL/GenBank/DDBJ databases">
        <title>Planctomycetes of the genus Singulisphaera possess chitinolytic capabilities.</title>
        <authorList>
            <person name="Ivanova A."/>
        </authorList>
    </citation>
    <scope>NUCLEOTIDE SEQUENCE</scope>
    <source>
        <strain evidence="4">Ch08T</strain>
    </source>
</reference>
<dbReference type="InterPro" id="IPR050490">
    <property type="entry name" value="Bact_solute-bd_prot1"/>
</dbReference>
<comment type="similarity">
    <text evidence="2">Belongs to the bacterial solute-binding protein 1 family.</text>
</comment>
<evidence type="ECO:0000256" key="1">
    <source>
        <dbReference type="ARBA" id="ARBA00004418"/>
    </source>
</evidence>
<name>A0AAU7CB57_9BACT</name>
<dbReference type="EMBL" id="CP155447">
    <property type="protein sequence ID" value="XBH02345.1"/>
    <property type="molecule type" value="Genomic_DNA"/>
</dbReference>
<dbReference type="GO" id="GO:0042597">
    <property type="term" value="C:periplasmic space"/>
    <property type="evidence" value="ECO:0007669"/>
    <property type="project" value="UniProtKB-SubCell"/>
</dbReference>
<sequence>MTWLVTPRNRFAMLVLLTSTVGCNGSSNESTAPEQPFKGVTIVAAAIGDPGILPTLIAQRGEWSANRGAEVTIREKPVEPKAEAADVFLFRGDRLGELVDGGLLADLPESVIRPPAPLVSQESGQAEQPPGDRPADPLQFSDVLPAYRDQVIKYGGARLSLPYGGSALVLAYHRDAFENEANLAAAKEAGFELKPPETWEQFDALAKFFHGRDWAQDGKLRSGVALALGPDPEGVGDATYLARAASLGQHHDQYSFLFDADSMTPRIDSPPFVEALRGLTALTAFGPTAIQSFDIKAARQAFGSREAAMLIDRAESVASWGDGKSIGVARLPGSERVFDPARNQFESASPLNRPTYLPYGGGWLVGVSSAAKGPKQKAAIDFIKYLIGPDIASRVRADPTFPMLAVRTALLSQGPPDSRASLGVDARQWSEAVIQTLTASRVIAGLRIPDAEGYLADLAKGRKAALQGEPAEQALQAVATAWNERTKRRGLKRQLWHYRRSLNTLATSPKPPSP</sequence>
<evidence type="ECO:0000256" key="3">
    <source>
        <dbReference type="SAM" id="MobiDB-lite"/>
    </source>
</evidence>
<organism evidence="4">
    <name type="scientific">Singulisphaera sp. Ch08</name>
    <dbReference type="NCBI Taxonomy" id="3120278"/>
    <lineage>
        <taxon>Bacteria</taxon>
        <taxon>Pseudomonadati</taxon>
        <taxon>Planctomycetota</taxon>
        <taxon>Planctomycetia</taxon>
        <taxon>Isosphaerales</taxon>
        <taxon>Isosphaeraceae</taxon>
        <taxon>Singulisphaera</taxon>
    </lineage>
</organism>
<gene>
    <name evidence="4" type="ORF">V5E97_29025</name>
</gene>
<dbReference type="PANTHER" id="PTHR43649">
    <property type="entry name" value="ARABINOSE-BINDING PROTEIN-RELATED"/>
    <property type="match status" value="1"/>
</dbReference>
<protein>
    <submittedName>
        <fullName evidence="4">Extracellular solute-binding protein</fullName>
    </submittedName>
</protein>
<dbReference type="Gene3D" id="3.40.190.10">
    <property type="entry name" value="Periplasmic binding protein-like II"/>
    <property type="match status" value="1"/>
</dbReference>
<proteinExistence type="inferred from homology"/>